<accession>A0ABN3TKW9</accession>
<keyword evidence="2" id="KW-0812">Transmembrane</keyword>
<feature type="region of interest" description="Disordered" evidence="1">
    <location>
        <begin position="173"/>
        <end position="199"/>
    </location>
</feature>
<feature type="compositionally biased region" description="Polar residues" evidence="1">
    <location>
        <begin position="76"/>
        <end position="92"/>
    </location>
</feature>
<feature type="compositionally biased region" description="Low complexity" evidence="1">
    <location>
        <begin position="175"/>
        <end position="184"/>
    </location>
</feature>
<protein>
    <recommendedName>
        <fullName evidence="6">LPXTG cell wall anchor domain-containing protein</fullName>
    </recommendedName>
</protein>
<feature type="transmembrane region" description="Helical" evidence="2">
    <location>
        <begin position="339"/>
        <end position="360"/>
    </location>
</feature>
<evidence type="ECO:0000256" key="2">
    <source>
        <dbReference type="SAM" id="Phobius"/>
    </source>
</evidence>
<dbReference type="RefSeq" id="WP_344432844.1">
    <property type="nucleotide sequence ID" value="NZ_BAAASL010000001.1"/>
</dbReference>
<feature type="chain" id="PRO_5045156632" description="LPXTG cell wall anchor domain-containing protein" evidence="3">
    <location>
        <begin position="34"/>
        <end position="369"/>
    </location>
</feature>
<keyword evidence="2" id="KW-1133">Transmembrane helix</keyword>
<dbReference type="EMBL" id="BAAASL010000001">
    <property type="protein sequence ID" value="GAA2708211.1"/>
    <property type="molecule type" value="Genomic_DNA"/>
</dbReference>
<dbReference type="PROSITE" id="PS51318">
    <property type="entry name" value="TAT"/>
    <property type="match status" value="1"/>
</dbReference>
<evidence type="ECO:0008006" key="6">
    <source>
        <dbReference type="Google" id="ProtNLM"/>
    </source>
</evidence>
<sequence length="369" mass="36966">MSKFPRRRNALRAAVASAALASAVLAPATAAFAMDPGASTPTVPATKPAEPTAPTAPTASTAPTTGTQPSAKASAPAQNGKETGKASPSTAPKESKPADDKNGDTQANELGTWRFVVQMRDGSSGNVYQLSRGAYNLLITGKGHHVVIKAGGPSVVTRQVGTMLVTFDTTTGEVSQSLTTSSQGQGAGTPAHQDTKGGAARFEGTVVSIGKGLVAVLRYDPANGSAEAWIRNVGPDWKPGDPYIQHVAALLNRDNVSATVEGLNLSLEGVDGPHPVLLVNGKSYDFPAKAKAKTAAGATGVKANGGTTGVVSAAAQTKVMPQGGVAAGAEGVREGNDTALLAAGGALASVSAAGVAFAVLRRRADRTAA</sequence>
<organism evidence="4 5">
    <name type="scientific">Streptomyces luteosporeus</name>
    <dbReference type="NCBI Taxonomy" id="173856"/>
    <lineage>
        <taxon>Bacteria</taxon>
        <taxon>Bacillati</taxon>
        <taxon>Actinomycetota</taxon>
        <taxon>Actinomycetes</taxon>
        <taxon>Kitasatosporales</taxon>
        <taxon>Streptomycetaceae</taxon>
        <taxon>Streptomyces</taxon>
    </lineage>
</organism>
<reference evidence="4 5" key="1">
    <citation type="journal article" date="2019" name="Int. J. Syst. Evol. Microbiol.">
        <title>The Global Catalogue of Microorganisms (GCM) 10K type strain sequencing project: providing services to taxonomists for standard genome sequencing and annotation.</title>
        <authorList>
            <consortium name="The Broad Institute Genomics Platform"/>
            <consortium name="The Broad Institute Genome Sequencing Center for Infectious Disease"/>
            <person name="Wu L."/>
            <person name="Ma J."/>
        </authorList>
    </citation>
    <scope>NUCLEOTIDE SEQUENCE [LARGE SCALE GENOMIC DNA]</scope>
    <source>
        <strain evidence="4 5">JCM 4542</strain>
    </source>
</reference>
<evidence type="ECO:0000256" key="3">
    <source>
        <dbReference type="SAM" id="SignalP"/>
    </source>
</evidence>
<dbReference type="Proteomes" id="UP001500886">
    <property type="component" value="Unassembled WGS sequence"/>
</dbReference>
<keyword evidence="2" id="KW-0472">Membrane</keyword>
<feature type="region of interest" description="Disordered" evidence="1">
    <location>
        <begin position="34"/>
        <end position="106"/>
    </location>
</feature>
<gene>
    <name evidence="4" type="ORF">GCM10010315_04220</name>
</gene>
<keyword evidence="5" id="KW-1185">Reference proteome</keyword>
<proteinExistence type="predicted"/>
<feature type="compositionally biased region" description="Basic and acidic residues" evidence="1">
    <location>
        <begin position="93"/>
        <end position="103"/>
    </location>
</feature>
<keyword evidence="3" id="KW-0732">Signal</keyword>
<comment type="caution">
    <text evidence="4">The sequence shown here is derived from an EMBL/GenBank/DDBJ whole genome shotgun (WGS) entry which is preliminary data.</text>
</comment>
<feature type="compositionally biased region" description="Low complexity" evidence="1">
    <location>
        <begin position="40"/>
        <end position="69"/>
    </location>
</feature>
<feature type="signal peptide" evidence="3">
    <location>
        <begin position="1"/>
        <end position="33"/>
    </location>
</feature>
<evidence type="ECO:0000313" key="4">
    <source>
        <dbReference type="EMBL" id="GAA2708211.1"/>
    </source>
</evidence>
<evidence type="ECO:0000313" key="5">
    <source>
        <dbReference type="Proteomes" id="UP001500886"/>
    </source>
</evidence>
<name>A0ABN3TKW9_9ACTN</name>
<dbReference type="InterPro" id="IPR006311">
    <property type="entry name" value="TAT_signal"/>
</dbReference>
<evidence type="ECO:0000256" key="1">
    <source>
        <dbReference type="SAM" id="MobiDB-lite"/>
    </source>
</evidence>